<keyword evidence="10 11" id="KW-0472">Membrane</keyword>
<dbReference type="FunFam" id="1.10.287.130:FF:000001">
    <property type="entry name" value="Two-component sensor histidine kinase"/>
    <property type="match status" value="1"/>
</dbReference>
<feature type="domain" description="Histidine kinase" evidence="12">
    <location>
        <begin position="264"/>
        <end position="478"/>
    </location>
</feature>
<dbReference type="InterPro" id="IPR003661">
    <property type="entry name" value="HisK_dim/P_dom"/>
</dbReference>
<evidence type="ECO:0000256" key="7">
    <source>
        <dbReference type="ARBA" id="ARBA00022777"/>
    </source>
</evidence>
<comment type="subcellular location">
    <subcellularLocation>
        <location evidence="2">Membrane</location>
    </subcellularLocation>
</comment>
<dbReference type="RefSeq" id="WP_051307513.1">
    <property type="nucleotide sequence ID" value="NZ_CP021083.1"/>
</dbReference>
<dbReference type="PROSITE" id="PS50885">
    <property type="entry name" value="HAMP"/>
    <property type="match status" value="1"/>
</dbReference>
<evidence type="ECO:0000256" key="3">
    <source>
        <dbReference type="ARBA" id="ARBA00012438"/>
    </source>
</evidence>
<dbReference type="InterPro" id="IPR036097">
    <property type="entry name" value="HisK_dim/P_sf"/>
</dbReference>
<sequence>MTLRLRLSLWYGALFTLVLIGIALSSLTISVRENYLTVDRVLQGSARLVEQGILSYGRSYWLETDTTEPLNEGIVLVLRTYDAKGGLMYRSVTDPGLPETRPEDPLHAPAPPAYLDVLPLRLPGTPAVDRGAGAFGTLRLPDQRWRRYVIEVRKAGKTVAFVEALTPLGRTDATARRQTRDLVKLTVLSVAVILIIGWALAGAALRPLQALIGTARSISHHRDLSRRVAPPGGRDELGQLAVTFNDMLGSLESAWASQQQFVGDASHELRAPLTIMRANVELMRRHPHLSAEEQQEMLADMDREVRRMSRLVEDLLLLARSDAGDNLYLQPVDLAAVTREAIRDARKLAFEHTIDLQGGDRAAPVRAETDRLRQLLLILLDNALKYSPPASAVTVRLDAVPGGWQLCVQDRGPGIPAEALPHIFKRFYRADPARQRDLGAGLGLAIAEWIAGQFSARLRVARTGPDGTTFCVEFPALDAPAGPAVVPAPGQADPVT</sequence>
<dbReference type="Gene3D" id="3.30.565.10">
    <property type="entry name" value="Histidine kinase-like ATPase, C-terminal domain"/>
    <property type="match status" value="1"/>
</dbReference>
<evidence type="ECO:0000256" key="1">
    <source>
        <dbReference type="ARBA" id="ARBA00000085"/>
    </source>
</evidence>
<dbReference type="SMART" id="SM00304">
    <property type="entry name" value="HAMP"/>
    <property type="match status" value="1"/>
</dbReference>
<dbReference type="SUPFAM" id="SSF158472">
    <property type="entry name" value="HAMP domain-like"/>
    <property type="match status" value="1"/>
</dbReference>
<dbReference type="CDD" id="cd00082">
    <property type="entry name" value="HisKA"/>
    <property type="match status" value="1"/>
</dbReference>
<dbReference type="PROSITE" id="PS50109">
    <property type="entry name" value="HIS_KIN"/>
    <property type="match status" value="1"/>
</dbReference>
<keyword evidence="5" id="KW-0808">Transferase</keyword>
<dbReference type="InterPro" id="IPR050428">
    <property type="entry name" value="TCS_sensor_his_kinase"/>
</dbReference>
<keyword evidence="15" id="KW-1185">Reference proteome</keyword>
<dbReference type="STRING" id="317577.GCA_000419625_03290"/>
<keyword evidence="4" id="KW-0597">Phosphoprotein</keyword>
<evidence type="ECO:0000256" key="10">
    <source>
        <dbReference type="ARBA" id="ARBA00023136"/>
    </source>
</evidence>
<evidence type="ECO:0000259" key="13">
    <source>
        <dbReference type="PROSITE" id="PS50885"/>
    </source>
</evidence>
<name>A0A221T292_9DEIO</name>
<keyword evidence="6 11" id="KW-0812">Transmembrane</keyword>
<dbReference type="PRINTS" id="PR00344">
    <property type="entry name" value="BCTRLSENSOR"/>
</dbReference>
<keyword evidence="9" id="KW-0902">Two-component regulatory system</keyword>
<feature type="transmembrane region" description="Helical" evidence="11">
    <location>
        <begin position="185"/>
        <end position="205"/>
    </location>
</feature>
<feature type="domain" description="HAMP" evidence="13">
    <location>
        <begin position="202"/>
        <end position="256"/>
    </location>
</feature>
<protein>
    <recommendedName>
        <fullName evidence="3">histidine kinase</fullName>
        <ecNumber evidence="3">2.7.13.3</ecNumber>
    </recommendedName>
</protein>
<evidence type="ECO:0000256" key="8">
    <source>
        <dbReference type="ARBA" id="ARBA00022989"/>
    </source>
</evidence>
<evidence type="ECO:0000256" key="5">
    <source>
        <dbReference type="ARBA" id="ARBA00022679"/>
    </source>
</evidence>
<dbReference type="SMART" id="SM00387">
    <property type="entry name" value="HATPase_c"/>
    <property type="match status" value="1"/>
</dbReference>
<dbReference type="InterPro" id="IPR003594">
    <property type="entry name" value="HATPase_dom"/>
</dbReference>
<dbReference type="GO" id="GO:0005886">
    <property type="term" value="C:plasma membrane"/>
    <property type="evidence" value="ECO:0007669"/>
    <property type="project" value="TreeGrafter"/>
</dbReference>
<dbReference type="InterPro" id="IPR004358">
    <property type="entry name" value="Sig_transdc_His_kin-like_C"/>
</dbReference>
<keyword evidence="7 14" id="KW-0418">Kinase</keyword>
<evidence type="ECO:0000256" key="4">
    <source>
        <dbReference type="ARBA" id="ARBA00022553"/>
    </source>
</evidence>
<dbReference type="EMBL" id="CP021083">
    <property type="protein sequence ID" value="ASN83028.1"/>
    <property type="molecule type" value="Genomic_DNA"/>
</dbReference>
<accession>A0A221T292</accession>
<evidence type="ECO:0000313" key="15">
    <source>
        <dbReference type="Proteomes" id="UP000259030"/>
    </source>
</evidence>
<evidence type="ECO:0000256" key="2">
    <source>
        <dbReference type="ARBA" id="ARBA00004370"/>
    </source>
</evidence>
<proteinExistence type="predicted"/>
<dbReference type="EC" id="2.7.13.3" evidence="3"/>
<dbReference type="AlphaFoldDB" id="A0A221T292"/>
<dbReference type="Proteomes" id="UP000259030">
    <property type="component" value="Plasmid pDFI2"/>
</dbReference>
<evidence type="ECO:0000259" key="12">
    <source>
        <dbReference type="PROSITE" id="PS50109"/>
    </source>
</evidence>
<dbReference type="InterPro" id="IPR003660">
    <property type="entry name" value="HAMP_dom"/>
</dbReference>
<dbReference type="InterPro" id="IPR036890">
    <property type="entry name" value="HATPase_C_sf"/>
</dbReference>
<dbReference type="SUPFAM" id="SSF47384">
    <property type="entry name" value="Homodimeric domain of signal transducing histidine kinase"/>
    <property type="match status" value="1"/>
</dbReference>
<dbReference type="Pfam" id="PF02518">
    <property type="entry name" value="HATPase_c"/>
    <property type="match status" value="1"/>
</dbReference>
<dbReference type="CDD" id="cd06225">
    <property type="entry name" value="HAMP"/>
    <property type="match status" value="1"/>
</dbReference>
<dbReference type="Pfam" id="PF00512">
    <property type="entry name" value="HisKA"/>
    <property type="match status" value="1"/>
</dbReference>
<comment type="catalytic activity">
    <reaction evidence="1">
        <text>ATP + protein L-histidine = ADP + protein N-phospho-L-histidine.</text>
        <dbReference type="EC" id="2.7.13.3"/>
    </reaction>
</comment>
<feature type="transmembrane region" description="Helical" evidence="11">
    <location>
        <begin position="12"/>
        <end position="31"/>
    </location>
</feature>
<dbReference type="KEGG" id="dfc:DFI_17770"/>
<dbReference type="SMART" id="SM00388">
    <property type="entry name" value="HisKA"/>
    <property type="match status" value="1"/>
</dbReference>
<dbReference type="Pfam" id="PF00672">
    <property type="entry name" value="HAMP"/>
    <property type="match status" value="1"/>
</dbReference>
<evidence type="ECO:0000256" key="6">
    <source>
        <dbReference type="ARBA" id="ARBA00022692"/>
    </source>
</evidence>
<evidence type="ECO:0000256" key="9">
    <source>
        <dbReference type="ARBA" id="ARBA00023012"/>
    </source>
</evidence>
<organism evidence="14 15">
    <name type="scientific">Deinococcus ficus</name>
    <dbReference type="NCBI Taxonomy" id="317577"/>
    <lineage>
        <taxon>Bacteria</taxon>
        <taxon>Thermotogati</taxon>
        <taxon>Deinococcota</taxon>
        <taxon>Deinococci</taxon>
        <taxon>Deinococcales</taxon>
        <taxon>Deinococcaceae</taxon>
        <taxon>Deinococcus</taxon>
    </lineage>
</organism>
<dbReference type="Gene3D" id="6.10.340.10">
    <property type="match status" value="1"/>
</dbReference>
<reference evidence="14 15" key="1">
    <citation type="submission" date="2017-05" db="EMBL/GenBank/DDBJ databases">
        <title>The complete genome sequence of Deinococcus ficus isolated from the rhizosphere of the Ficus religiosa L. in Taiwan.</title>
        <authorList>
            <person name="Wu K.-M."/>
            <person name="Liao T.-L."/>
            <person name="Liu Y.-M."/>
            <person name="Young C.-C."/>
            <person name="Tsai S.-F."/>
        </authorList>
    </citation>
    <scope>NUCLEOTIDE SEQUENCE [LARGE SCALE GENOMIC DNA]</scope>
    <source>
        <strain evidence="14 15">CC-FR2-10</strain>
        <plasmid evidence="15">pdfi2</plasmid>
    </source>
</reference>
<dbReference type="InterPro" id="IPR005467">
    <property type="entry name" value="His_kinase_dom"/>
</dbReference>
<geneLocation type="plasmid" evidence="15">
    <name>pdfi2</name>
</geneLocation>
<dbReference type="PANTHER" id="PTHR45436:SF5">
    <property type="entry name" value="SENSOR HISTIDINE KINASE TRCS"/>
    <property type="match status" value="1"/>
</dbReference>
<gene>
    <name evidence="14" type="ORF">DFI_17770</name>
</gene>
<keyword evidence="8 11" id="KW-1133">Transmembrane helix</keyword>
<dbReference type="GO" id="GO:0000155">
    <property type="term" value="F:phosphorelay sensor kinase activity"/>
    <property type="evidence" value="ECO:0007669"/>
    <property type="project" value="InterPro"/>
</dbReference>
<dbReference type="SUPFAM" id="SSF55874">
    <property type="entry name" value="ATPase domain of HSP90 chaperone/DNA topoisomerase II/histidine kinase"/>
    <property type="match status" value="1"/>
</dbReference>
<dbReference type="CDD" id="cd00075">
    <property type="entry name" value="HATPase"/>
    <property type="match status" value="1"/>
</dbReference>
<evidence type="ECO:0000256" key="11">
    <source>
        <dbReference type="SAM" id="Phobius"/>
    </source>
</evidence>
<evidence type="ECO:0000313" key="14">
    <source>
        <dbReference type="EMBL" id="ASN83028.1"/>
    </source>
</evidence>
<dbReference type="Gene3D" id="1.10.287.130">
    <property type="match status" value="1"/>
</dbReference>
<keyword evidence="14" id="KW-0614">Plasmid</keyword>
<dbReference type="PANTHER" id="PTHR45436">
    <property type="entry name" value="SENSOR HISTIDINE KINASE YKOH"/>
    <property type="match status" value="1"/>
</dbReference>